<dbReference type="HOGENOM" id="CLU_2535120_0_0_11"/>
<dbReference type="STRING" id="585531.HMPREF0063_10654"/>
<gene>
    <name evidence="2" type="ORF">HMPREF0063_10654</name>
</gene>
<organism evidence="2 3">
    <name type="scientific">Aeromicrobium marinum DSM 15272</name>
    <dbReference type="NCBI Taxonomy" id="585531"/>
    <lineage>
        <taxon>Bacteria</taxon>
        <taxon>Bacillati</taxon>
        <taxon>Actinomycetota</taxon>
        <taxon>Actinomycetes</taxon>
        <taxon>Propionibacteriales</taxon>
        <taxon>Nocardioidaceae</taxon>
        <taxon>Aeromicrobium</taxon>
    </lineage>
</organism>
<comment type="caution">
    <text evidence="2">The sequence shown here is derived from an EMBL/GenBank/DDBJ whole genome shotgun (WGS) entry which is preliminary data.</text>
</comment>
<dbReference type="AlphaFoldDB" id="E2S9L4"/>
<evidence type="ECO:0000256" key="1">
    <source>
        <dbReference type="SAM" id="MobiDB-lite"/>
    </source>
</evidence>
<proteinExistence type="predicted"/>
<name>E2S9L4_9ACTN</name>
<feature type="region of interest" description="Disordered" evidence="1">
    <location>
        <begin position="1"/>
        <end position="42"/>
    </location>
</feature>
<keyword evidence="3" id="KW-1185">Reference proteome</keyword>
<accession>E2S9L4</accession>
<dbReference type="OrthoDB" id="4883460at2"/>
<evidence type="ECO:0000313" key="2">
    <source>
        <dbReference type="EMBL" id="EFQ83938.1"/>
    </source>
</evidence>
<evidence type="ECO:0000313" key="3">
    <source>
        <dbReference type="Proteomes" id="UP000003111"/>
    </source>
</evidence>
<sequence length="83" mass="8974">MNMGPMNTGPTDMGPMTDVGAEPEPDVSRPALPPTGHPEVDEALDGLRDLDTVEVTEHAARFDRVHGILRDILSTAGREDREP</sequence>
<protein>
    <submittedName>
        <fullName evidence="2">Uncharacterized protein</fullName>
    </submittedName>
</protein>
<dbReference type="Proteomes" id="UP000003111">
    <property type="component" value="Unassembled WGS sequence"/>
</dbReference>
<dbReference type="EMBL" id="ACLF03000003">
    <property type="protein sequence ID" value="EFQ83938.1"/>
    <property type="molecule type" value="Genomic_DNA"/>
</dbReference>
<dbReference type="RefSeq" id="WP_007077676.1">
    <property type="nucleotide sequence ID" value="NZ_CM001024.1"/>
</dbReference>
<reference evidence="2" key="1">
    <citation type="submission" date="2010-08" db="EMBL/GenBank/DDBJ databases">
        <authorList>
            <person name="Muzny D."/>
            <person name="Qin X."/>
            <person name="Buhay C."/>
            <person name="Dugan-Rocha S."/>
            <person name="Ding Y."/>
            <person name="Chen G."/>
            <person name="Hawes A."/>
            <person name="Holder M."/>
            <person name="Jhangiani S."/>
            <person name="Johnson A."/>
            <person name="Khan Z."/>
            <person name="Li Z."/>
            <person name="Liu W."/>
            <person name="Liu X."/>
            <person name="Perez L."/>
            <person name="Shen H."/>
            <person name="Wang Q."/>
            <person name="Watt J."/>
            <person name="Xi L."/>
            <person name="Xin Y."/>
            <person name="Zhou J."/>
            <person name="Deng J."/>
            <person name="Jiang H."/>
            <person name="Liu Y."/>
            <person name="Qu J."/>
            <person name="Song X.-Z."/>
            <person name="Zhang L."/>
            <person name="Villasana D."/>
            <person name="Johnson A."/>
            <person name="Liu J."/>
            <person name="Liyanage D."/>
            <person name="Lorensuhewa L."/>
            <person name="Robinson T."/>
            <person name="Song A."/>
            <person name="Song B.-B."/>
            <person name="Dinh H."/>
            <person name="Thornton R."/>
            <person name="Coyle M."/>
            <person name="Francisco L."/>
            <person name="Jackson L."/>
            <person name="Javaid M."/>
            <person name="Korchina V."/>
            <person name="Kovar C."/>
            <person name="Mata R."/>
            <person name="Mathew T."/>
            <person name="Ngo R."/>
            <person name="Nguyen L."/>
            <person name="Nguyen N."/>
            <person name="Okwuonu G."/>
            <person name="Ongeri F."/>
            <person name="Pham C."/>
            <person name="Simmons D."/>
            <person name="Wilczek-Boney K."/>
            <person name="Hale W."/>
            <person name="Jakkamsetti A."/>
            <person name="Pham P."/>
            <person name="Ruth R."/>
            <person name="San Lucas F."/>
            <person name="Warren J."/>
            <person name="Zhang J."/>
            <person name="Zhao Z."/>
            <person name="Zhou C."/>
            <person name="Zhu D."/>
            <person name="Lee S."/>
            <person name="Bess C."/>
            <person name="Blankenburg K."/>
            <person name="Forbes L."/>
            <person name="Fu Q."/>
            <person name="Gubbala S."/>
            <person name="Hirani K."/>
            <person name="Jayaseelan J.C."/>
            <person name="Lara F."/>
            <person name="Munidasa M."/>
            <person name="Palculict T."/>
            <person name="Patil S."/>
            <person name="Pu L.-L."/>
            <person name="Saada N."/>
            <person name="Tang L."/>
            <person name="Weissenberger G."/>
            <person name="Zhu Y."/>
            <person name="Hemphill L."/>
            <person name="Shang Y."/>
            <person name="Youmans B."/>
            <person name="Ayvaz T."/>
            <person name="Ross M."/>
            <person name="Santibanez J."/>
            <person name="Aqrawi P."/>
            <person name="Gross S."/>
            <person name="Joshi V."/>
            <person name="Fowler G."/>
            <person name="Nazareth L."/>
            <person name="Reid J."/>
            <person name="Worley K."/>
            <person name="Petrosino J."/>
            <person name="Highlander S."/>
            <person name="Gibbs R."/>
        </authorList>
    </citation>
    <scope>NUCLEOTIDE SEQUENCE [LARGE SCALE GENOMIC DNA]</scope>
    <source>
        <strain evidence="2">DSM 15272</strain>
    </source>
</reference>